<dbReference type="EMBL" id="JAVRHY010000006">
    <property type="protein sequence ID" value="MDT0618461.1"/>
    <property type="molecule type" value="Genomic_DNA"/>
</dbReference>
<reference evidence="1 2" key="1">
    <citation type="submission" date="2023-09" db="EMBL/GenBank/DDBJ databases">
        <authorList>
            <person name="Rey-Velasco X."/>
        </authorList>
    </citation>
    <scope>NUCLEOTIDE SEQUENCE [LARGE SCALE GENOMIC DNA]</scope>
    <source>
        <strain evidence="1 2">P385</strain>
    </source>
</reference>
<protein>
    <submittedName>
        <fullName evidence="1">Uncharacterized protein</fullName>
    </submittedName>
</protein>
<evidence type="ECO:0000313" key="1">
    <source>
        <dbReference type="EMBL" id="MDT0618461.1"/>
    </source>
</evidence>
<name>A0ABU3B7M4_9GAMM</name>
<organism evidence="1 2">
    <name type="scientific">Spectribacter acetivorans</name>
    <dbReference type="NCBI Taxonomy" id="3075603"/>
    <lineage>
        <taxon>Bacteria</taxon>
        <taxon>Pseudomonadati</taxon>
        <taxon>Pseudomonadota</taxon>
        <taxon>Gammaproteobacteria</taxon>
        <taxon>Salinisphaerales</taxon>
        <taxon>Salinisphaeraceae</taxon>
        <taxon>Spectribacter</taxon>
    </lineage>
</organism>
<gene>
    <name evidence="1" type="ORF">RM531_08225</name>
</gene>
<sequence>MDNAENKTESARGIANPKAQDQQALWSLYFESDSIGGVKLQVGRLHVGTLVVVCRHCGKHVRGRSVRGAITHHDDGMVEISGACWCRGCVALSPFYLRLRDERGRLWLLLFINDVGWRSGYVRLEQGHHKGKGRRSLPRLNLVSLALTGRLNDWAWRWTGPAIFASVCVAFWMGS</sequence>
<proteinExistence type="predicted"/>
<comment type="caution">
    <text evidence="1">The sequence shown here is derived from an EMBL/GenBank/DDBJ whole genome shotgun (WGS) entry which is preliminary data.</text>
</comment>
<dbReference type="RefSeq" id="WP_311658577.1">
    <property type="nucleotide sequence ID" value="NZ_JAVRHY010000006.1"/>
</dbReference>
<keyword evidence="2" id="KW-1185">Reference proteome</keyword>
<dbReference type="Proteomes" id="UP001259982">
    <property type="component" value="Unassembled WGS sequence"/>
</dbReference>
<accession>A0ABU3B7M4</accession>
<evidence type="ECO:0000313" key="2">
    <source>
        <dbReference type="Proteomes" id="UP001259982"/>
    </source>
</evidence>